<feature type="domain" description="AB hydrolase-1" evidence="1">
    <location>
        <begin position="38"/>
        <end position="281"/>
    </location>
</feature>
<evidence type="ECO:0000259" key="1">
    <source>
        <dbReference type="Pfam" id="PF12697"/>
    </source>
</evidence>
<dbReference type="STRING" id="1193182.BN11_420004"/>
<gene>
    <name evidence="2" type="ORF">BN11_420004</name>
</gene>
<dbReference type="PRINTS" id="PR00111">
    <property type="entry name" value="ABHYDROLASE"/>
</dbReference>
<dbReference type="SUPFAM" id="SSF53474">
    <property type="entry name" value="alpha/beta-Hydrolases"/>
    <property type="match status" value="1"/>
</dbReference>
<dbReference type="AlphaFoldDB" id="W6K425"/>
<dbReference type="Pfam" id="PF12697">
    <property type="entry name" value="Abhydrolase_6"/>
    <property type="match status" value="1"/>
</dbReference>
<comment type="caution">
    <text evidence="2">The sequence shown here is derived from an EMBL/GenBank/DDBJ whole genome shotgun (WGS) entry which is preliminary data.</text>
</comment>
<protein>
    <submittedName>
        <fullName evidence="2">Putative lipase</fullName>
    </submittedName>
</protein>
<accession>W6K425</accession>
<dbReference type="InterPro" id="IPR029058">
    <property type="entry name" value="AB_hydrolase_fold"/>
</dbReference>
<evidence type="ECO:0000313" key="2">
    <source>
        <dbReference type="EMBL" id="CCH74274.1"/>
    </source>
</evidence>
<name>W6K425_9MICO</name>
<evidence type="ECO:0000313" key="3">
    <source>
        <dbReference type="Proteomes" id="UP000035763"/>
    </source>
</evidence>
<organism evidence="2 3">
    <name type="scientific">Nostocoides australiense Ben110</name>
    <dbReference type="NCBI Taxonomy" id="1193182"/>
    <lineage>
        <taxon>Bacteria</taxon>
        <taxon>Bacillati</taxon>
        <taxon>Actinomycetota</taxon>
        <taxon>Actinomycetes</taxon>
        <taxon>Micrococcales</taxon>
        <taxon>Intrasporangiaceae</taxon>
        <taxon>Nostocoides</taxon>
    </lineage>
</organism>
<dbReference type="InterPro" id="IPR050266">
    <property type="entry name" value="AB_hydrolase_sf"/>
</dbReference>
<dbReference type="GO" id="GO:0003824">
    <property type="term" value="F:catalytic activity"/>
    <property type="evidence" value="ECO:0007669"/>
    <property type="project" value="UniProtKB-ARBA"/>
</dbReference>
<keyword evidence="3" id="KW-1185">Reference proteome</keyword>
<dbReference type="RefSeq" id="WP_083433516.1">
    <property type="nucleotide sequence ID" value="NZ_HG764815.1"/>
</dbReference>
<reference evidence="2 3" key="1">
    <citation type="journal article" date="2013" name="ISME J.">
        <title>A metabolic model for members of the genus Tetrasphaera involved in enhanced biological phosphorus removal.</title>
        <authorList>
            <person name="Kristiansen R."/>
            <person name="Nguyen H.T.T."/>
            <person name="Saunders A.M."/>
            <person name="Nielsen J.L."/>
            <person name="Wimmer R."/>
            <person name="Le V.Q."/>
            <person name="McIlroy S.J."/>
            <person name="Petrovski S."/>
            <person name="Seviour R.J."/>
            <person name="Calteau A."/>
            <person name="Nielsen K.L."/>
            <person name="Nielsen P.H."/>
        </authorList>
    </citation>
    <scope>NUCLEOTIDE SEQUENCE [LARGE SCALE GENOMIC DNA]</scope>
    <source>
        <strain evidence="2 3">Ben110</strain>
    </source>
</reference>
<dbReference type="Gene3D" id="3.40.50.1820">
    <property type="entry name" value="alpha/beta hydrolase"/>
    <property type="match status" value="1"/>
</dbReference>
<dbReference type="PANTHER" id="PTHR43798">
    <property type="entry name" value="MONOACYLGLYCEROL LIPASE"/>
    <property type="match status" value="1"/>
</dbReference>
<sequence>MSDPLRGHRFEVDVEGGARLIGEVYAPAGHIDADTPTVVLAHGWTLNRTLWSRVIRRLHDRLPVRIVAYDQRSHGESTRGNLAASIGQLSDDLAAVIEVVAGADRLVLCGHSMGGMTIISYAGRHTEELHDRVDGVALLGTACAEVGRPGWFGKFEAGVMHAARWGPAIPAGAFVTSRHQRFLNFGDDPDPRDVRLVRKAIASTKIRDMGSYFGALEALDERESLAALAAVPTVIMVGEKDKLTPVHYARALHEGIDGSTLLELPGKGHMLGYEATDQVVDVLAALVEGEPVPEAVNG</sequence>
<proteinExistence type="predicted"/>
<dbReference type="InterPro" id="IPR000073">
    <property type="entry name" value="AB_hydrolase_1"/>
</dbReference>
<dbReference type="OrthoDB" id="5422338at2"/>
<dbReference type="EMBL" id="CAJA01000357">
    <property type="protein sequence ID" value="CCH74274.1"/>
    <property type="molecule type" value="Genomic_DNA"/>
</dbReference>
<dbReference type="Proteomes" id="UP000035763">
    <property type="component" value="Unassembled WGS sequence"/>
</dbReference>